<dbReference type="GeneID" id="79270065"/>
<evidence type="ECO:0000313" key="4">
    <source>
        <dbReference type="Proteomes" id="UP001596388"/>
    </source>
</evidence>
<dbReference type="Proteomes" id="UP001596388">
    <property type="component" value="Unassembled WGS sequence"/>
</dbReference>
<keyword evidence="2" id="KW-0812">Transmembrane</keyword>
<feature type="transmembrane region" description="Helical" evidence="2">
    <location>
        <begin position="301"/>
        <end position="320"/>
    </location>
</feature>
<evidence type="ECO:0000313" key="3">
    <source>
        <dbReference type="EMBL" id="MFC7096051.1"/>
    </source>
</evidence>
<keyword evidence="2" id="KW-1133">Transmembrane helix</keyword>
<dbReference type="RefSeq" id="WP_276236466.1">
    <property type="nucleotide sequence ID" value="NZ_CP119989.1"/>
</dbReference>
<accession>A0ABD5WUT3</accession>
<gene>
    <name evidence="3" type="ORF">ACFQKD_01940</name>
</gene>
<feature type="transmembrane region" description="Helical" evidence="2">
    <location>
        <begin position="269"/>
        <end position="289"/>
    </location>
</feature>
<dbReference type="AlphaFoldDB" id="A0ABD5WUT3"/>
<feature type="compositionally biased region" description="Low complexity" evidence="1">
    <location>
        <begin position="390"/>
        <end position="399"/>
    </location>
</feature>
<feature type="compositionally biased region" description="Basic and acidic residues" evidence="1">
    <location>
        <begin position="650"/>
        <end position="667"/>
    </location>
</feature>
<reference evidence="3 4" key="1">
    <citation type="journal article" date="2019" name="Int. J. Syst. Evol. Microbiol.">
        <title>The Global Catalogue of Microorganisms (GCM) 10K type strain sequencing project: providing services to taxonomists for standard genome sequencing and annotation.</title>
        <authorList>
            <consortium name="The Broad Institute Genomics Platform"/>
            <consortium name="The Broad Institute Genome Sequencing Center for Infectious Disease"/>
            <person name="Wu L."/>
            <person name="Ma J."/>
        </authorList>
    </citation>
    <scope>NUCLEOTIDE SEQUENCE [LARGE SCALE GENOMIC DNA]</scope>
    <source>
        <strain evidence="3 4">DT55</strain>
    </source>
</reference>
<feature type="region of interest" description="Disordered" evidence="1">
    <location>
        <begin position="390"/>
        <end position="412"/>
    </location>
</feature>
<keyword evidence="4" id="KW-1185">Reference proteome</keyword>
<evidence type="ECO:0008006" key="5">
    <source>
        <dbReference type="Google" id="ProtNLM"/>
    </source>
</evidence>
<sequence length="667" mass="72729">MGRGSGERRRSTVVILAALLVAAAFVPAASAATGAASSSSGVALQQDGDSVNTTTVSSPDHTYESLSRTAAHPNGAPPSIRPSGSYAEYAIKHLPTGLFYFDGFEQYAGRGTKIERTSFEFWSKRPYQTASNPIPDKTVTLHTVIWKKKTVTVTENNQTRQEPIATNITETKHTLTLGPGYTTHDIELPKKWDSSYRLTVFVASESDTARWQYTYNPSKTAKVVPAQSSGARTLYIAALFGVAALAAGVSLKGSRGLLKKAGAGPDISLLVWGLLVVPGAFVVFFVLGWDWTIQQLVTAPWLFPIMLGCVVGFMATVWFGDYTFTDLFVRLKLDDNIPDYAPMDVPNETAPTGRGVVDVEVREISTLTDGGVTATGKAGQMQAVVDSFKQSMSSGGASSRSERYERTPGTTQELSLADIPGVISADVVPRKMTRYEDGSIGPIRSGISAFLARAKGAATKLKTDGNPHNRIGVDKGPYENLYFVDPEYEQVIDHKPESWTFNFPKLLEKRVDEDDVASWVVNWKAVIGGPLALATGWVFGSLTLDNGPLGAVLIALALTWMYVVEPRESWAYTELSPIHYDRVVEVVMSHASALSEVSSLEDSWNGWVNSETKRRAERRRLADAKSKTQSEAINEEFLASESNEEEDFNADSRSRDVHQDDGRGGRR</sequence>
<proteinExistence type="predicted"/>
<keyword evidence="2" id="KW-0472">Membrane</keyword>
<comment type="caution">
    <text evidence="3">The sequence shown here is derived from an EMBL/GenBank/DDBJ whole genome shotgun (WGS) entry which is preliminary data.</text>
</comment>
<organism evidence="3 4">
    <name type="scientific">Halobaculum marinum</name>
    <dbReference type="NCBI Taxonomy" id="3031996"/>
    <lineage>
        <taxon>Archaea</taxon>
        <taxon>Methanobacteriati</taxon>
        <taxon>Methanobacteriota</taxon>
        <taxon>Stenosarchaea group</taxon>
        <taxon>Halobacteria</taxon>
        <taxon>Halobacteriales</taxon>
        <taxon>Haloferacaceae</taxon>
        <taxon>Halobaculum</taxon>
    </lineage>
</organism>
<evidence type="ECO:0000256" key="2">
    <source>
        <dbReference type="SAM" id="Phobius"/>
    </source>
</evidence>
<dbReference type="EMBL" id="JBHTAG010000002">
    <property type="protein sequence ID" value="MFC7096051.1"/>
    <property type="molecule type" value="Genomic_DNA"/>
</dbReference>
<feature type="compositionally biased region" description="Polar residues" evidence="1">
    <location>
        <begin position="47"/>
        <end position="61"/>
    </location>
</feature>
<feature type="region of interest" description="Disordered" evidence="1">
    <location>
        <begin position="40"/>
        <end position="61"/>
    </location>
</feature>
<protein>
    <recommendedName>
        <fullName evidence="5">DUF2207 domain-containing protein</fullName>
    </recommendedName>
</protein>
<name>A0ABD5WUT3_9EURY</name>
<feature type="compositionally biased region" description="Basic and acidic residues" evidence="1">
    <location>
        <begin position="619"/>
        <end position="628"/>
    </location>
</feature>
<feature type="region of interest" description="Disordered" evidence="1">
    <location>
        <begin position="619"/>
        <end position="667"/>
    </location>
</feature>
<evidence type="ECO:0000256" key="1">
    <source>
        <dbReference type="SAM" id="MobiDB-lite"/>
    </source>
</evidence>